<evidence type="ECO:0000313" key="2">
    <source>
        <dbReference type="EMBL" id="OOV34324.1"/>
    </source>
</evidence>
<accession>A0A1T1D0I2</accession>
<dbReference type="AlphaFoldDB" id="A0A1T1D0I2"/>
<dbReference type="Proteomes" id="UP000242590">
    <property type="component" value="Unassembled WGS sequence"/>
</dbReference>
<comment type="caution">
    <text evidence="2">The sequence shown here is derived from an EMBL/GenBank/DDBJ whole genome shotgun (WGS) entry which is preliminary data.</text>
</comment>
<gene>
    <name evidence="2" type="ORF">BV53_05980</name>
</gene>
<feature type="region of interest" description="Disordered" evidence="1">
    <location>
        <begin position="1"/>
        <end position="21"/>
    </location>
</feature>
<evidence type="ECO:0000313" key="3">
    <source>
        <dbReference type="Proteomes" id="UP000242590"/>
    </source>
</evidence>
<protein>
    <submittedName>
        <fullName evidence="2">Uncharacterized protein</fullName>
    </submittedName>
</protein>
<name>A0A1T1D0I2_9SYNE</name>
<proteinExistence type="predicted"/>
<organism evidence="2 3">
    <name type="scientific">Candidatus Synechococcus spongiarum LMB bulk15N</name>
    <dbReference type="NCBI Taxonomy" id="1943583"/>
    <lineage>
        <taxon>Bacteria</taxon>
        <taxon>Bacillati</taxon>
        <taxon>Cyanobacteriota</taxon>
        <taxon>Cyanophyceae</taxon>
        <taxon>Synechococcales</taxon>
        <taxon>Synechococcaceae</taxon>
        <taxon>Synechococcus</taxon>
    </lineage>
</organism>
<sequence length="197" mass="21698">MYEPPAFPPITRTPMPNPLPHQRSSVCPQPLGLWAVVMATCLVTIHPAQAQQPVRPLPYHSRCPVGYVASGSYCLPAKGGKPRGALVKVGRVCPQGFTSWGNYCLSTTNNRREAMQKVGDTCPQGWSASQNYCMVATGNKRREVITRVDRGCPTGFTPWGDYCLGYPNQEREAVLRVGRLCPPGWPRFGTYCLQTAE</sequence>
<dbReference type="EMBL" id="MWLE01000082">
    <property type="protein sequence ID" value="OOV34324.1"/>
    <property type="molecule type" value="Genomic_DNA"/>
</dbReference>
<reference evidence="2 3" key="1">
    <citation type="submission" date="2017-02" db="EMBL/GenBank/DDBJ databases">
        <title>Draft Genome Sequences of 'Candidatus Synechococcus spongiarum', Cyanobacterial Symbionts of the Mediterranean Sponge Aplysina aerophoba from two locations.</title>
        <authorList>
            <person name="Slaby B.M."/>
            <person name="Hentschel U."/>
        </authorList>
    </citation>
    <scope>NUCLEOTIDE SEQUENCE [LARGE SCALE GENOMIC DNA]</scope>
    <source>
        <strain evidence="2">LMB bulk15N</strain>
    </source>
</reference>
<evidence type="ECO:0000256" key="1">
    <source>
        <dbReference type="SAM" id="MobiDB-lite"/>
    </source>
</evidence>
<dbReference type="InterPro" id="IPR009030">
    <property type="entry name" value="Growth_fac_rcpt_cys_sf"/>
</dbReference>
<dbReference type="SUPFAM" id="SSF57184">
    <property type="entry name" value="Growth factor receptor domain"/>
    <property type="match status" value="1"/>
</dbReference>